<protein>
    <submittedName>
        <fullName evidence="2">Uncharacterized protein</fullName>
    </submittedName>
</protein>
<evidence type="ECO:0000256" key="1">
    <source>
        <dbReference type="SAM" id="SignalP"/>
    </source>
</evidence>
<sequence>MPSLPRFAALAALPVLLGAQAPAEATRVSNWAADPSFRLVNRHSQPMHQVYVSPTGQRDWGADRLGQEVLAPGRFARITLPAGRCVNDIRVIFADGRALERRQVDTCVLAQMAFP</sequence>
<dbReference type="EMBL" id="NRSG01000018">
    <property type="protein sequence ID" value="MBK1657452.1"/>
    <property type="molecule type" value="Genomic_DNA"/>
</dbReference>
<gene>
    <name evidence="2" type="ORF">CKO45_04310</name>
</gene>
<evidence type="ECO:0000313" key="2">
    <source>
        <dbReference type="EMBL" id="MBK1657452.1"/>
    </source>
</evidence>
<dbReference type="RefSeq" id="WP_133218596.1">
    <property type="nucleotide sequence ID" value="NZ_NRSG01000018.1"/>
</dbReference>
<accession>A0ABS1CTY7</accession>
<comment type="caution">
    <text evidence="2">The sequence shown here is derived from an EMBL/GenBank/DDBJ whole genome shotgun (WGS) entry which is preliminary data.</text>
</comment>
<keyword evidence="3" id="KW-1185">Reference proteome</keyword>
<reference evidence="2 3" key="1">
    <citation type="journal article" date="2020" name="Microorganisms">
        <title>Osmotic Adaptation and Compatible Solute Biosynthesis of Phototrophic Bacteria as Revealed from Genome Analyses.</title>
        <authorList>
            <person name="Imhoff J.F."/>
            <person name="Rahn T."/>
            <person name="Kunzel S."/>
            <person name="Keller A."/>
            <person name="Neulinger S.C."/>
        </authorList>
    </citation>
    <scope>NUCLEOTIDE SEQUENCE [LARGE SCALE GENOMIC DNA]</scope>
    <source>
        <strain evidence="2 3">DSM 15382</strain>
    </source>
</reference>
<keyword evidence="1" id="KW-0732">Signal</keyword>
<organism evidence="2 3">
    <name type="scientific">Paracraurococcus ruber</name>
    <dbReference type="NCBI Taxonomy" id="77675"/>
    <lineage>
        <taxon>Bacteria</taxon>
        <taxon>Pseudomonadati</taxon>
        <taxon>Pseudomonadota</taxon>
        <taxon>Alphaproteobacteria</taxon>
        <taxon>Acetobacterales</taxon>
        <taxon>Roseomonadaceae</taxon>
        <taxon>Paracraurococcus</taxon>
    </lineage>
</organism>
<evidence type="ECO:0000313" key="3">
    <source>
        <dbReference type="Proteomes" id="UP000697995"/>
    </source>
</evidence>
<feature type="chain" id="PRO_5045171369" evidence="1">
    <location>
        <begin position="26"/>
        <end position="115"/>
    </location>
</feature>
<feature type="signal peptide" evidence="1">
    <location>
        <begin position="1"/>
        <end position="25"/>
    </location>
</feature>
<name>A0ABS1CTY7_9PROT</name>
<proteinExistence type="predicted"/>
<dbReference type="Proteomes" id="UP000697995">
    <property type="component" value="Unassembled WGS sequence"/>
</dbReference>